<organism evidence="2 3">
    <name type="scientific">Panicum virgatum</name>
    <name type="common">Blackwell switchgrass</name>
    <dbReference type="NCBI Taxonomy" id="38727"/>
    <lineage>
        <taxon>Eukaryota</taxon>
        <taxon>Viridiplantae</taxon>
        <taxon>Streptophyta</taxon>
        <taxon>Embryophyta</taxon>
        <taxon>Tracheophyta</taxon>
        <taxon>Spermatophyta</taxon>
        <taxon>Magnoliopsida</taxon>
        <taxon>Liliopsida</taxon>
        <taxon>Poales</taxon>
        <taxon>Poaceae</taxon>
        <taxon>PACMAD clade</taxon>
        <taxon>Panicoideae</taxon>
        <taxon>Panicodae</taxon>
        <taxon>Paniceae</taxon>
        <taxon>Panicinae</taxon>
        <taxon>Panicum</taxon>
        <taxon>Panicum sect. Hiantes</taxon>
    </lineage>
</organism>
<accession>A0A8T0PKW5</accession>
<reference evidence="2" key="1">
    <citation type="submission" date="2020-05" db="EMBL/GenBank/DDBJ databases">
        <title>WGS assembly of Panicum virgatum.</title>
        <authorList>
            <person name="Lovell J.T."/>
            <person name="Jenkins J."/>
            <person name="Shu S."/>
            <person name="Juenger T.E."/>
            <person name="Schmutz J."/>
        </authorList>
    </citation>
    <scope>NUCLEOTIDE SEQUENCE</scope>
    <source>
        <strain evidence="2">AP13</strain>
    </source>
</reference>
<dbReference type="EMBL" id="CM029051">
    <property type="protein sequence ID" value="KAG2561755.1"/>
    <property type="molecule type" value="Genomic_DNA"/>
</dbReference>
<protein>
    <submittedName>
        <fullName evidence="2">Uncharacterized protein</fullName>
    </submittedName>
</protein>
<evidence type="ECO:0000313" key="2">
    <source>
        <dbReference type="EMBL" id="KAG2561755.1"/>
    </source>
</evidence>
<evidence type="ECO:0000313" key="3">
    <source>
        <dbReference type="Proteomes" id="UP000823388"/>
    </source>
</evidence>
<gene>
    <name evidence="2" type="ORF">PVAP13_8KG204001</name>
</gene>
<dbReference type="AlphaFoldDB" id="A0A8T0PKW5"/>
<proteinExistence type="predicted"/>
<evidence type="ECO:0000256" key="1">
    <source>
        <dbReference type="SAM" id="MobiDB-lite"/>
    </source>
</evidence>
<comment type="caution">
    <text evidence="2">The sequence shown here is derived from an EMBL/GenBank/DDBJ whole genome shotgun (WGS) entry which is preliminary data.</text>
</comment>
<name>A0A8T0PKW5_PANVG</name>
<feature type="region of interest" description="Disordered" evidence="1">
    <location>
        <begin position="61"/>
        <end position="87"/>
    </location>
</feature>
<dbReference type="Proteomes" id="UP000823388">
    <property type="component" value="Chromosome 8K"/>
</dbReference>
<keyword evidence="3" id="KW-1185">Reference proteome</keyword>
<sequence length="251" mass="27738">MTPLISGLRISNWILIRRNFPITEPPSSISTSMVFPTLFPMSSSVSVVIRPKGSLRTRIHIGVNTNSSSSNKELSSKSGTIKRSPPNSHGPFSIALLFPAGCKKVNRKILSPKSLQRIPLRGHQIFPTALIIPSAFPGFSENSFPTACISPPSPAPLFFQAPFSTELSASDSFRPPIIPSSSEVASFPCSMTLLAPCKQNPQNERKMDGIEWKRGLDVELWKKNYERGKSMDGWTDRWIGCGNKDWNYSKS</sequence>
<feature type="compositionally biased region" description="Low complexity" evidence="1">
    <location>
        <begin position="66"/>
        <end position="78"/>
    </location>
</feature>